<protein>
    <recommendedName>
        <fullName evidence="3">XPG-I domain-containing protein</fullName>
    </recommendedName>
</protein>
<reference evidence="1" key="1">
    <citation type="submission" date="2020-12" db="EMBL/GenBank/DDBJ databases">
        <title>Metabolic potential, ecology and presence of endohyphal bacteria is reflected in genomic diversity of Mucoromycotina.</title>
        <authorList>
            <person name="Muszewska A."/>
            <person name="Okrasinska A."/>
            <person name="Steczkiewicz K."/>
            <person name="Drgas O."/>
            <person name="Orlowska M."/>
            <person name="Perlinska-Lenart U."/>
            <person name="Aleksandrzak-Piekarczyk T."/>
            <person name="Szatraj K."/>
            <person name="Zielenkiewicz U."/>
            <person name="Pilsyk S."/>
            <person name="Malc E."/>
            <person name="Mieczkowski P."/>
            <person name="Kruszewska J.S."/>
            <person name="Biernat P."/>
            <person name="Pawlowska J."/>
        </authorList>
    </citation>
    <scope>NUCLEOTIDE SEQUENCE</scope>
    <source>
        <strain evidence="1">CBS 226.32</strain>
    </source>
</reference>
<dbReference type="EMBL" id="JAEPRC010000767">
    <property type="protein sequence ID" value="KAG2192023.1"/>
    <property type="molecule type" value="Genomic_DNA"/>
</dbReference>
<comment type="caution">
    <text evidence="1">The sequence shown here is derived from an EMBL/GenBank/DDBJ whole genome shotgun (WGS) entry which is preliminary data.</text>
</comment>
<accession>A0A8H7UU07</accession>
<proteinExistence type="predicted"/>
<gene>
    <name evidence="1" type="ORF">INT46_011397</name>
</gene>
<name>A0A8H7UU07_9FUNG</name>
<keyword evidence="2" id="KW-1185">Reference proteome</keyword>
<dbReference type="AlphaFoldDB" id="A0A8H7UU07"/>
<dbReference type="SUPFAM" id="SSF88723">
    <property type="entry name" value="PIN domain-like"/>
    <property type="match status" value="1"/>
</dbReference>
<evidence type="ECO:0000313" key="1">
    <source>
        <dbReference type="EMBL" id="KAG2192023.1"/>
    </source>
</evidence>
<evidence type="ECO:0008006" key="3">
    <source>
        <dbReference type="Google" id="ProtNLM"/>
    </source>
</evidence>
<dbReference type="InterPro" id="IPR029060">
    <property type="entry name" value="PIN-like_dom_sf"/>
</dbReference>
<sequence>MGVAGAWNFLQYKSIEPTKSNNTQHYTGEHSYKMIRVDMVGAFYDSIRRCFLNCHEHEEKVSEYAKDHTKLKHKTIMYLVHQLFRINPDIRNIIYKTAVKSGWNVVIAEGEAEVAIAKVGGIVLTQDSDMLFYPKIDTVICPFDGAYRFYNKKIILPNLDVSAEFFTVLGIIAKNDYDEDFYAGEKDETDRDFNRNRMVQIYNEIINIKKDSLNDENLSGSSLIRTILESYISVMNAKTAKNITFDAYQNSYSIFALQQEQPLLVAYDPRSYDINRSAYYLDKIRNYPRFRYD</sequence>
<organism evidence="1 2">
    <name type="scientific">Mucor plumbeus</name>
    <dbReference type="NCBI Taxonomy" id="97098"/>
    <lineage>
        <taxon>Eukaryota</taxon>
        <taxon>Fungi</taxon>
        <taxon>Fungi incertae sedis</taxon>
        <taxon>Mucoromycota</taxon>
        <taxon>Mucoromycotina</taxon>
        <taxon>Mucoromycetes</taxon>
        <taxon>Mucorales</taxon>
        <taxon>Mucorineae</taxon>
        <taxon>Mucoraceae</taxon>
        <taxon>Mucor</taxon>
    </lineage>
</organism>
<dbReference type="OrthoDB" id="2259591at2759"/>
<dbReference type="Proteomes" id="UP000650833">
    <property type="component" value="Unassembled WGS sequence"/>
</dbReference>
<evidence type="ECO:0000313" key="2">
    <source>
        <dbReference type="Proteomes" id="UP000650833"/>
    </source>
</evidence>